<evidence type="ECO:0000256" key="15">
    <source>
        <dbReference type="ARBA" id="ARBA00049058"/>
    </source>
</evidence>
<evidence type="ECO:0000259" key="19">
    <source>
        <dbReference type="PROSITE" id="PS50975"/>
    </source>
</evidence>
<keyword evidence="8 16" id="KW-0460">Magnesium</keyword>
<dbReference type="PANTHER" id="PTHR14217">
    <property type="entry name" value="INOSITOL-TETRAKISPHOSPHATE 1-KINASE"/>
    <property type="match status" value="1"/>
</dbReference>
<dbReference type="InterPro" id="IPR011761">
    <property type="entry name" value="ATP-grasp"/>
</dbReference>
<feature type="binding site" evidence="17">
    <location>
        <position position="210"/>
    </location>
    <ligand>
        <name>ATP</name>
        <dbReference type="ChEBI" id="CHEBI:30616"/>
    </ligand>
</feature>
<feature type="binding site" evidence="17">
    <location>
        <position position="56"/>
    </location>
    <ligand>
        <name>1D-myo-inositol 1,3,4-trisphosphate</name>
        <dbReference type="ChEBI" id="CHEBI:58414"/>
    </ligand>
</feature>
<keyword evidence="5 16" id="KW-0547">Nucleotide-binding</keyword>
<comment type="catalytic activity">
    <reaction evidence="14">
        <text>1D-myo-inositol 1,3,4-trisphosphate + 1D-myo-inositol 1,3,4,5,6-pentakisphosphate = 1D-myo-inositol 3,4,5,6-tetrakisphosphate + 1D-myo-inositol 1,3,4,5-tetrakisphosphate</text>
        <dbReference type="Rhea" id="RHEA:70271"/>
        <dbReference type="ChEBI" id="CHEBI:57539"/>
        <dbReference type="ChEBI" id="CHEBI:57733"/>
        <dbReference type="ChEBI" id="CHEBI:57895"/>
        <dbReference type="ChEBI" id="CHEBI:58414"/>
    </reaction>
    <physiologicalReaction direction="left-to-right" evidence="14">
        <dbReference type="Rhea" id="RHEA:70272"/>
    </physiologicalReaction>
    <physiologicalReaction direction="right-to-left" evidence="14">
        <dbReference type="Rhea" id="RHEA:70273"/>
    </physiologicalReaction>
</comment>
<evidence type="ECO:0000256" key="16">
    <source>
        <dbReference type="PIRNR" id="PIRNR038186"/>
    </source>
</evidence>
<organism evidence="20 21">
    <name type="scientific">Popillia japonica</name>
    <name type="common">Japanese beetle</name>
    <dbReference type="NCBI Taxonomy" id="7064"/>
    <lineage>
        <taxon>Eukaryota</taxon>
        <taxon>Metazoa</taxon>
        <taxon>Ecdysozoa</taxon>
        <taxon>Arthropoda</taxon>
        <taxon>Hexapoda</taxon>
        <taxon>Insecta</taxon>
        <taxon>Pterygota</taxon>
        <taxon>Neoptera</taxon>
        <taxon>Endopterygota</taxon>
        <taxon>Coleoptera</taxon>
        <taxon>Polyphaga</taxon>
        <taxon>Scarabaeiformia</taxon>
        <taxon>Scarabaeidae</taxon>
        <taxon>Rutelinae</taxon>
        <taxon>Popillia</taxon>
    </lineage>
</organism>
<evidence type="ECO:0000256" key="10">
    <source>
        <dbReference type="ARBA" id="ARBA00033609"/>
    </source>
</evidence>
<evidence type="ECO:0000256" key="13">
    <source>
        <dbReference type="ARBA" id="ARBA00033674"/>
    </source>
</evidence>
<feature type="binding site" evidence="17">
    <location>
        <position position="15"/>
    </location>
    <ligand>
        <name>1D-myo-inositol 1,3,4-trisphosphate</name>
        <dbReference type="ChEBI" id="CHEBI:58414"/>
    </ligand>
</feature>
<dbReference type="GO" id="GO:0005524">
    <property type="term" value="F:ATP binding"/>
    <property type="evidence" value="ECO:0007669"/>
    <property type="project" value="UniProtKB-UniRule"/>
</dbReference>
<dbReference type="Proteomes" id="UP001458880">
    <property type="component" value="Unassembled WGS sequence"/>
</dbReference>
<keyword evidence="21" id="KW-1185">Reference proteome</keyword>
<comment type="catalytic activity">
    <reaction evidence="10">
        <text>1D-myo-inositol 1,3,4-trisphosphate + ATP = 1D-myo-inositol 1,3,4,5-tetrakisphosphate + ADP + H(+)</text>
        <dbReference type="Rhea" id="RHEA:13253"/>
        <dbReference type="ChEBI" id="CHEBI:15378"/>
        <dbReference type="ChEBI" id="CHEBI:30616"/>
        <dbReference type="ChEBI" id="CHEBI:57895"/>
        <dbReference type="ChEBI" id="CHEBI:58414"/>
        <dbReference type="ChEBI" id="CHEBI:456216"/>
        <dbReference type="EC" id="2.7.1.159"/>
    </reaction>
    <physiologicalReaction direction="left-to-right" evidence="10">
        <dbReference type="Rhea" id="RHEA:13254"/>
    </physiologicalReaction>
    <physiologicalReaction direction="right-to-left" evidence="10">
        <dbReference type="Rhea" id="RHEA:13255"/>
    </physiologicalReaction>
</comment>
<evidence type="ECO:0000256" key="4">
    <source>
        <dbReference type="ARBA" id="ARBA00022723"/>
    </source>
</evidence>
<dbReference type="SUPFAM" id="SSF56059">
    <property type="entry name" value="Glutathione synthetase ATP-binding domain-like"/>
    <property type="match status" value="1"/>
</dbReference>
<evidence type="ECO:0000256" key="11">
    <source>
        <dbReference type="ARBA" id="ARBA00033624"/>
    </source>
</evidence>
<keyword evidence="3 16" id="KW-0808">Transferase</keyword>
<feature type="domain" description="ATP-grasp" evidence="19">
    <location>
        <begin position="112"/>
        <end position="321"/>
    </location>
</feature>
<comment type="cofactor">
    <cofactor evidence="16 18">
        <name>Mg(2+)</name>
        <dbReference type="ChEBI" id="CHEBI:18420"/>
    </cofactor>
    <text evidence="16 18">Binds 2 magnesium ions per subunit.</text>
</comment>
<dbReference type="InterPro" id="IPR041429">
    <property type="entry name" value="ITPK1_N"/>
</dbReference>
<feature type="binding site" evidence="17">
    <location>
        <position position="297"/>
    </location>
    <ligand>
        <name>1D-myo-inositol 1,3,4-trisphosphate</name>
        <dbReference type="ChEBI" id="CHEBI:58414"/>
    </ligand>
</feature>
<keyword evidence="9" id="KW-0413">Isomerase</keyword>
<dbReference type="EMBL" id="JASPKY010000148">
    <property type="protein sequence ID" value="KAK9730389.1"/>
    <property type="molecule type" value="Genomic_DNA"/>
</dbReference>
<dbReference type="PROSITE" id="PS50975">
    <property type="entry name" value="ATP_GRASP"/>
    <property type="match status" value="1"/>
</dbReference>
<sequence length="343" mass="39414">MYSSNRIAYWMSDKKLQKINWKEFEKICRKYNFEIFKLDLNKSLESQGPFNVFLHKLTDIIALENQGDPKSSHIIKAVECYISEHPSIIVIDPIPNVRQLLARYQCYSIIHATGLHKYGIFTPNFCEITSYDKERTIQQLKDANVRYPFICKPLLGHGSKKAHEMCIIFNEKYLKDCRAPCVAQTFINHNAILYKIFVIGQQFYFVERPSLKNFYESDRKTICFASSDISRANSQSSLSVLDPEDISVQEIKPNPKILQKIAETLRLAFEMDLIGIDVVIENSTGKYGIVDVNAYPGYDGFPNLYDALLQCIVSKVNNKNQLTDCPLSMDNPSNILLNHINNT</sequence>
<evidence type="ECO:0000256" key="18">
    <source>
        <dbReference type="PIRSR" id="PIRSR038186-2"/>
    </source>
</evidence>
<dbReference type="GO" id="GO:0032957">
    <property type="term" value="P:inositol trisphosphate metabolic process"/>
    <property type="evidence" value="ECO:0007669"/>
    <property type="project" value="InterPro"/>
</dbReference>
<dbReference type="GO" id="GO:0052726">
    <property type="term" value="F:inositol-1,3,4-trisphosphate 5-kinase activity"/>
    <property type="evidence" value="ECO:0007669"/>
    <property type="project" value="InterPro"/>
</dbReference>
<dbReference type="EC" id="2.7.1.134" evidence="16"/>
<dbReference type="FunFam" id="3.30.470.20:FF:000047">
    <property type="entry name" value="Inositol-tetrakisphosphate 1-kinase 4"/>
    <property type="match status" value="1"/>
</dbReference>
<evidence type="ECO:0000313" key="21">
    <source>
        <dbReference type="Proteomes" id="UP001458880"/>
    </source>
</evidence>
<reference evidence="20 21" key="1">
    <citation type="journal article" date="2024" name="BMC Genomics">
        <title>De novo assembly and annotation of Popillia japonica's genome with initial clues to its potential as an invasive pest.</title>
        <authorList>
            <person name="Cucini C."/>
            <person name="Boschi S."/>
            <person name="Funari R."/>
            <person name="Cardaioli E."/>
            <person name="Iannotti N."/>
            <person name="Marturano G."/>
            <person name="Paoli F."/>
            <person name="Bruttini M."/>
            <person name="Carapelli A."/>
            <person name="Frati F."/>
            <person name="Nardi F."/>
        </authorList>
    </citation>
    <scope>NUCLEOTIDE SEQUENCE [LARGE SCALE GENOMIC DNA]</scope>
    <source>
        <strain evidence="20">DMR45628</strain>
    </source>
</reference>
<dbReference type="Pfam" id="PF17927">
    <property type="entry name" value="Ins134_P3_kin_N"/>
    <property type="match status" value="1"/>
</dbReference>
<comment type="caution">
    <text evidence="20">The sequence shown here is derived from an EMBL/GenBank/DDBJ whole genome shotgun (WGS) entry which is preliminary data.</text>
</comment>
<dbReference type="GO" id="GO:0000287">
    <property type="term" value="F:magnesium ion binding"/>
    <property type="evidence" value="ECO:0007669"/>
    <property type="project" value="InterPro"/>
</dbReference>
<accession>A0AAW1L9P5</accession>
<feature type="binding site" evidence="17">
    <location>
        <position position="103"/>
    </location>
    <ligand>
        <name>ATP</name>
        <dbReference type="ChEBI" id="CHEBI:30616"/>
    </ligand>
</feature>
<evidence type="ECO:0000256" key="6">
    <source>
        <dbReference type="ARBA" id="ARBA00022777"/>
    </source>
</evidence>
<evidence type="ECO:0000256" key="2">
    <source>
        <dbReference type="ARBA" id="ARBA00014968"/>
    </source>
</evidence>
<dbReference type="Gene3D" id="3.40.50.11370">
    <property type="match status" value="1"/>
</dbReference>
<dbReference type="InterPro" id="IPR040464">
    <property type="entry name" value="InsP(3)kin_ATP-grasp"/>
</dbReference>
<feature type="binding site" evidence="17">
    <location>
        <begin position="184"/>
        <end position="195"/>
    </location>
    <ligand>
        <name>ATP</name>
        <dbReference type="ChEBI" id="CHEBI:30616"/>
    </ligand>
</feature>
<dbReference type="Pfam" id="PF05770">
    <property type="entry name" value="Ins134_P3_kin"/>
    <property type="match status" value="1"/>
</dbReference>
<keyword evidence="4 16" id="KW-0479">Metal-binding</keyword>
<feature type="binding site" evidence="17">
    <location>
        <position position="163"/>
    </location>
    <ligand>
        <name>1D-myo-inositol 1,3,4-trisphosphate</name>
        <dbReference type="ChEBI" id="CHEBI:58414"/>
    </ligand>
</feature>
<feature type="binding site" evidence="18">
    <location>
        <position position="293"/>
    </location>
    <ligand>
        <name>Mg(2+)</name>
        <dbReference type="ChEBI" id="CHEBI:18420"/>
        <label>2</label>
    </ligand>
</feature>
<feature type="binding site" evidence="17">
    <location>
        <position position="293"/>
    </location>
    <ligand>
        <name>1D-myo-inositol 1,3,4-trisphosphate</name>
        <dbReference type="ChEBI" id="CHEBI:58414"/>
    </ligand>
</feature>
<evidence type="ECO:0000256" key="14">
    <source>
        <dbReference type="ARBA" id="ARBA00047728"/>
    </source>
</evidence>
<evidence type="ECO:0000256" key="12">
    <source>
        <dbReference type="ARBA" id="ARBA00033645"/>
    </source>
</evidence>
<comment type="catalytic activity">
    <reaction evidence="11">
        <text>1D-myo-inositol 3,4,6-trisphosphate + ATP = 1D-myo-inositol 1,3,4,6-tetrakisphosphate + ADP + H(+)</text>
        <dbReference type="Rhea" id="RHEA:70287"/>
        <dbReference type="ChEBI" id="CHEBI:15378"/>
        <dbReference type="ChEBI" id="CHEBI:30616"/>
        <dbReference type="ChEBI" id="CHEBI:57660"/>
        <dbReference type="ChEBI" id="CHEBI:189099"/>
        <dbReference type="ChEBI" id="CHEBI:456216"/>
    </reaction>
    <physiologicalReaction direction="left-to-right" evidence="11">
        <dbReference type="Rhea" id="RHEA:70288"/>
    </physiologicalReaction>
    <physiologicalReaction direction="right-to-left" evidence="11">
        <dbReference type="Rhea" id="RHEA:70289"/>
    </physiologicalReaction>
</comment>
<evidence type="ECO:0000256" key="9">
    <source>
        <dbReference type="ARBA" id="ARBA00023235"/>
    </source>
</evidence>
<evidence type="ECO:0000256" key="3">
    <source>
        <dbReference type="ARBA" id="ARBA00022679"/>
    </source>
</evidence>
<dbReference type="AlphaFoldDB" id="A0AAW1L9P5"/>
<evidence type="ECO:0000313" key="20">
    <source>
        <dbReference type="EMBL" id="KAK9730389.1"/>
    </source>
</evidence>
<name>A0AAW1L9P5_POPJA</name>
<evidence type="ECO:0000256" key="5">
    <source>
        <dbReference type="ARBA" id="ARBA00022741"/>
    </source>
</evidence>
<feature type="binding site" evidence="17">
    <location>
        <position position="152"/>
    </location>
    <ligand>
        <name>ATP</name>
        <dbReference type="ChEBI" id="CHEBI:30616"/>
    </ligand>
</feature>
<dbReference type="InterPro" id="IPR008656">
    <property type="entry name" value="Inositol_tetrakis-P_1-kinase"/>
</dbReference>
<comment type="catalytic activity">
    <reaction evidence="12">
        <text>1D-myo-inositol 3,4,5,6-tetrakisphosphate + ATP = 1D-myo-inositol 1,3,4,5,6-pentakisphosphate + ADP + H(+)</text>
        <dbReference type="Rhea" id="RHEA:12452"/>
        <dbReference type="ChEBI" id="CHEBI:15378"/>
        <dbReference type="ChEBI" id="CHEBI:30616"/>
        <dbReference type="ChEBI" id="CHEBI:57539"/>
        <dbReference type="ChEBI" id="CHEBI:57733"/>
        <dbReference type="ChEBI" id="CHEBI:456216"/>
        <dbReference type="EC" id="2.7.1.134"/>
    </reaction>
    <physiologicalReaction direction="left-to-right" evidence="12">
        <dbReference type="Rhea" id="RHEA:12453"/>
    </physiologicalReaction>
    <physiologicalReaction direction="right-to-left" evidence="12">
        <dbReference type="Rhea" id="RHEA:12454"/>
    </physiologicalReaction>
</comment>
<dbReference type="GO" id="GO:0005737">
    <property type="term" value="C:cytoplasm"/>
    <property type="evidence" value="ECO:0007669"/>
    <property type="project" value="TreeGrafter"/>
</dbReference>
<comment type="catalytic activity">
    <reaction evidence="15">
        <text>1D-myo-inositol 1,3,4-trisphosphate + 1D-myo-inositol 1,3,4,5,6-pentakisphosphate = 1D-myo-inositol 3,4,5,6-tetrakisphosphate + 1D-myo-inositol 1,3,4,6-tetrakisphosphate</text>
        <dbReference type="Rhea" id="RHEA:70263"/>
        <dbReference type="ChEBI" id="CHEBI:57539"/>
        <dbReference type="ChEBI" id="CHEBI:57660"/>
        <dbReference type="ChEBI" id="CHEBI:57733"/>
        <dbReference type="ChEBI" id="CHEBI:58414"/>
    </reaction>
    <physiologicalReaction direction="left-to-right" evidence="15">
        <dbReference type="Rhea" id="RHEA:70264"/>
    </physiologicalReaction>
    <physiologicalReaction direction="right-to-left" evidence="15">
        <dbReference type="Rhea" id="RHEA:70265"/>
    </physiologicalReaction>
</comment>
<comment type="catalytic activity">
    <reaction evidence="13">
        <text>1D-myo-inositol 1,3,4-trisphosphate + ATP = 1D-myo-inositol 1,3,4,6-tetrakisphosphate + ADP + H(+)</text>
        <dbReference type="Rhea" id="RHEA:20940"/>
        <dbReference type="ChEBI" id="CHEBI:15378"/>
        <dbReference type="ChEBI" id="CHEBI:30616"/>
        <dbReference type="ChEBI" id="CHEBI:57660"/>
        <dbReference type="ChEBI" id="CHEBI:58414"/>
        <dbReference type="ChEBI" id="CHEBI:456216"/>
        <dbReference type="EC" id="2.7.1.159"/>
    </reaction>
    <physiologicalReaction direction="left-to-right" evidence="13">
        <dbReference type="Rhea" id="RHEA:20941"/>
    </physiologicalReaction>
    <physiologicalReaction direction="right-to-left" evidence="13">
        <dbReference type="Rhea" id="RHEA:20942"/>
    </physiologicalReaction>
</comment>
<comment type="function">
    <text evidence="16">Kinase that can phosphorylate various inositol polyphosphate such as Ins(3,4,5,6)P4 or Ins(1,3,4)P3.</text>
</comment>
<dbReference type="GO" id="GO:0047325">
    <property type="term" value="F:inositol-3,4,5,6-tetrakisphosphate 1-kinase activity"/>
    <property type="evidence" value="ECO:0007669"/>
    <property type="project" value="UniProtKB-EC"/>
</dbReference>
<evidence type="ECO:0000256" key="17">
    <source>
        <dbReference type="PIRSR" id="PIRSR038186-1"/>
    </source>
</evidence>
<keyword evidence="7 16" id="KW-0067">ATP-binding</keyword>
<evidence type="ECO:0000256" key="7">
    <source>
        <dbReference type="ARBA" id="ARBA00022840"/>
    </source>
</evidence>
<feature type="binding site" evidence="18">
    <location>
        <position position="291"/>
    </location>
    <ligand>
        <name>Mg(2+)</name>
        <dbReference type="ChEBI" id="CHEBI:18420"/>
        <label>1</label>
    </ligand>
</feature>
<dbReference type="GO" id="GO:0016853">
    <property type="term" value="F:isomerase activity"/>
    <property type="evidence" value="ECO:0007669"/>
    <property type="project" value="UniProtKB-KW"/>
</dbReference>
<dbReference type="PANTHER" id="PTHR14217:SF1">
    <property type="entry name" value="INOSITOL-TETRAKISPHOSPHATE 1-KINASE"/>
    <property type="match status" value="1"/>
</dbReference>
<dbReference type="GO" id="GO:0052725">
    <property type="term" value="F:inositol-1,3,4-trisphosphate 6-kinase activity"/>
    <property type="evidence" value="ECO:0007669"/>
    <property type="project" value="InterPro"/>
</dbReference>
<feature type="binding site" evidence="17">
    <location>
        <position position="195"/>
    </location>
    <ligand>
        <name>1D-myo-inositol 1,3,4-trisphosphate</name>
        <dbReference type="ChEBI" id="CHEBI:58414"/>
    </ligand>
</feature>
<protein>
    <recommendedName>
        <fullName evidence="2 16">Inositol-tetrakisphosphate 1-kinase</fullName>
        <ecNumber evidence="16">2.7.1.134</ecNumber>
    </recommendedName>
</protein>
<feature type="binding site" evidence="18">
    <location>
        <position position="291"/>
    </location>
    <ligand>
        <name>Mg(2+)</name>
        <dbReference type="ChEBI" id="CHEBI:18420"/>
        <label>2</label>
    </ligand>
</feature>
<comment type="similarity">
    <text evidence="1 16">Belongs to the ITPK1 family.</text>
</comment>
<evidence type="ECO:0000256" key="8">
    <source>
        <dbReference type="ARBA" id="ARBA00022842"/>
    </source>
</evidence>
<gene>
    <name evidence="20" type="ORF">QE152_g15280</name>
</gene>
<dbReference type="PIRSF" id="PIRSF038186">
    <property type="entry name" value="ITPK"/>
    <property type="match status" value="1"/>
</dbReference>
<feature type="binding site" evidence="18">
    <location>
        <position position="277"/>
    </location>
    <ligand>
        <name>Mg(2+)</name>
        <dbReference type="ChEBI" id="CHEBI:18420"/>
        <label>1</label>
    </ligand>
</feature>
<evidence type="ECO:0000256" key="1">
    <source>
        <dbReference type="ARBA" id="ARBA00009601"/>
    </source>
</evidence>
<dbReference type="Gene3D" id="3.30.1490.220">
    <property type="match status" value="1"/>
</dbReference>
<proteinExistence type="inferred from homology"/>
<comment type="subunit">
    <text evidence="16">Monomer.</text>
</comment>
<keyword evidence="6 16" id="KW-0418">Kinase</keyword>